<dbReference type="Pfam" id="PF01266">
    <property type="entry name" value="DAO"/>
    <property type="match status" value="1"/>
</dbReference>
<sequence>MSINKKNTFEQHDNEEGSFYKSSVNPFKGSEYLNNYLEVDVCIIGGGLTGVSSALNLAKKGFSVALCEARTIGWGASGRNGGQLGIGMRKEQSLIEKKLGFEYAKELWLLGLEAVSETTKLISDYKINCALQKGVISAGYYKKNKEDFLFEIDHMQKYYNFSGYKYLDKDEINNEINTNLYHSGLLNNHSYHLNPLKLLIGLASELLKLNVKIYENTPITKILNDQNGTKVYSFKKTIKAEKVVVCCNGYLDRLLGNIRNKFMPINNYIIATEPLGEKKAREIIKNNYAVSDTRFIIDYYRFSEDWRMLFGGGETFTSKFKNNSKNFVWQRMCKVFPMLKDYKIEYSWGGTLAITINRLPNFGTLMNDKIIYAQGYSGHGLALSILAGKLITEKISGEPKRFNFFKNIKHFTIPGGDFMRRPIYTSAITFYKIKDLF</sequence>
<dbReference type="GO" id="GO:0005737">
    <property type="term" value="C:cytoplasm"/>
    <property type="evidence" value="ECO:0007669"/>
    <property type="project" value="TreeGrafter"/>
</dbReference>
<evidence type="ECO:0000259" key="1">
    <source>
        <dbReference type="Pfam" id="PF01266"/>
    </source>
</evidence>
<dbReference type="PANTHER" id="PTHR13847">
    <property type="entry name" value="SARCOSINE DEHYDROGENASE-RELATED"/>
    <property type="match status" value="1"/>
</dbReference>
<dbReference type="PANTHER" id="PTHR13847:SF281">
    <property type="entry name" value="FAD DEPENDENT OXIDOREDUCTASE DOMAIN-CONTAINING PROTEIN"/>
    <property type="match status" value="1"/>
</dbReference>
<protein>
    <recommendedName>
        <fullName evidence="1">FAD dependent oxidoreductase domain-containing protein</fullName>
    </recommendedName>
</protein>
<dbReference type="EMBL" id="UINC01020685">
    <property type="protein sequence ID" value="SVA86628.1"/>
    <property type="molecule type" value="Genomic_DNA"/>
</dbReference>
<feature type="domain" description="FAD dependent oxidoreductase" evidence="1">
    <location>
        <begin position="40"/>
        <end position="393"/>
    </location>
</feature>
<reference evidence="2" key="1">
    <citation type="submission" date="2018-05" db="EMBL/GenBank/DDBJ databases">
        <authorList>
            <person name="Lanie J.A."/>
            <person name="Ng W.-L."/>
            <person name="Kazmierczak K.M."/>
            <person name="Andrzejewski T.M."/>
            <person name="Davidsen T.M."/>
            <person name="Wayne K.J."/>
            <person name="Tettelin H."/>
            <person name="Glass J.I."/>
            <person name="Rusch D."/>
            <person name="Podicherti R."/>
            <person name="Tsui H.-C.T."/>
            <person name="Winkler M.E."/>
        </authorList>
    </citation>
    <scope>NUCLEOTIDE SEQUENCE</scope>
</reference>
<dbReference type="Gene3D" id="3.30.9.10">
    <property type="entry name" value="D-Amino Acid Oxidase, subunit A, domain 2"/>
    <property type="match status" value="1"/>
</dbReference>
<dbReference type="AlphaFoldDB" id="A0A381ZBG7"/>
<feature type="non-terminal residue" evidence="2">
    <location>
        <position position="437"/>
    </location>
</feature>
<evidence type="ECO:0000313" key="2">
    <source>
        <dbReference type="EMBL" id="SVA86628.1"/>
    </source>
</evidence>
<gene>
    <name evidence="2" type="ORF">METZ01_LOCUS139482</name>
</gene>
<accession>A0A381ZBG7</accession>
<proteinExistence type="predicted"/>
<dbReference type="InterPro" id="IPR006076">
    <property type="entry name" value="FAD-dep_OxRdtase"/>
</dbReference>
<dbReference type="Gene3D" id="3.50.50.60">
    <property type="entry name" value="FAD/NAD(P)-binding domain"/>
    <property type="match status" value="1"/>
</dbReference>
<name>A0A381ZBG7_9ZZZZ</name>
<dbReference type="InterPro" id="IPR036188">
    <property type="entry name" value="FAD/NAD-bd_sf"/>
</dbReference>
<feature type="non-terminal residue" evidence="2">
    <location>
        <position position="1"/>
    </location>
</feature>
<organism evidence="2">
    <name type="scientific">marine metagenome</name>
    <dbReference type="NCBI Taxonomy" id="408172"/>
    <lineage>
        <taxon>unclassified sequences</taxon>
        <taxon>metagenomes</taxon>
        <taxon>ecological metagenomes</taxon>
    </lineage>
</organism>
<dbReference type="SUPFAM" id="SSF51905">
    <property type="entry name" value="FAD/NAD(P)-binding domain"/>
    <property type="match status" value="1"/>
</dbReference>